<dbReference type="GO" id="GO:0071108">
    <property type="term" value="P:protein K48-linked deubiquitination"/>
    <property type="evidence" value="ECO:0007669"/>
    <property type="project" value="TreeGrafter"/>
</dbReference>
<accession>A0AAV6WVB9</accession>
<keyword evidence="10" id="KW-0862">Zinc</keyword>
<dbReference type="InterPro" id="IPR015063">
    <property type="entry name" value="USP8_dimer"/>
</dbReference>
<organism evidence="16 17">
    <name type="scientific">Buddleja alternifolia</name>
    <dbReference type="NCBI Taxonomy" id="168488"/>
    <lineage>
        <taxon>Eukaryota</taxon>
        <taxon>Viridiplantae</taxon>
        <taxon>Streptophyta</taxon>
        <taxon>Embryophyta</taxon>
        <taxon>Tracheophyta</taxon>
        <taxon>Spermatophyta</taxon>
        <taxon>Magnoliopsida</taxon>
        <taxon>eudicotyledons</taxon>
        <taxon>Gunneridae</taxon>
        <taxon>Pentapetalae</taxon>
        <taxon>asterids</taxon>
        <taxon>lamiids</taxon>
        <taxon>Lamiales</taxon>
        <taxon>Scrophulariaceae</taxon>
        <taxon>Buddlejeae</taxon>
        <taxon>Buddleja</taxon>
    </lineage>
</organism>
<dbReference type="GO" id="GO:0016020">
    <property type="term" value="C:membrane"/>
    <property type="evidence" value="ECO:0007669"/>
    <property type="project" value="UniProtKB-SubCell"/>
</dbReference>
<dbReference type="GO" id="GO:0006508">
    <property type="term" value="P:proteolysis"/>
    <property type="evidence" value="ECO:0007669"/>
    <property type="project" value="UniProtKB-KW"/>
</dbReference>
<keyword evidence="5" id="KW-0963">Cytoplasm</keyword>
<dbReference type="GO" id="GO:0070536">
    <property type="term" value="P:protein K63-linked deubiquitination"/>
    <property type="evidence" value="ECO:0007669"/>
    <property type="project" value="InterPro"/>
</dbReference>
<evidence type="ECO:0000256" key="6">
    <source>
        <dbReference type="ARBA" id="ARBA00022670"/>
    </source>
</evidence>
<comment type="cofactor">
    <cofactor evidence="1">
        <name>Zn(2+)</name>
        <dbReference type="ChEBI" id="CHEBI:29105"/>
    </cofactor>
</comment>
<dbReference type="Pfam" id="PF01398">
    <property type="entry name" value="JAB"/>
    <property type="match status" value="1"/>
</dbReference>
<evidence type="ECO:0000256" key="4">
    <source>
        <dbReference type="ARBA" id="ARBA00010981"/>
    </source>
</evidence>
<evidence type="ECO:0000256" key="3">
    <source>
        <dbReference type="ARBA" id="ARBA00004496"/>
    </source>
</evidence>
<dbReference type="SMART" id="SM00232">
    <property type="entry name" value="JAB_MPN"/>
    <property type="match status" value="1"/>
</dbReference>
<evidence type="ECO:0000256" key="1">
    <source>
        <dbReference type="ARBA" id="ARBA00001947"/>
    </source>
</evidence>
<feature type="domain" description="MPN" evidence="15">
    <location>
        <begin position="384"/>
        <end position="514"/>
    </location>
</feature>
<dbReference type="PANTHER" id="PTHR12947:SF18">
    <property type="entry name" value="AMSH-LIKE UBIQUITIN THIOESTERASE 3"/>
    <property type="match status" value="1"/>
</dbReference>
<keyword evidence="9" id="KW-0378">Hydrolase</keyword>
<evidence type="ECO:0000256" key="11">
    <source>
        <dbReference type="ARBA" id="ARBA00023049"/>
    </source>
</evidence>
<dbReference type="SUPFAM" id="SSF102712">
    <property type="entry name" value="JAB1/MPN domain"/>
    <property type="match status" value="1"/>
</dbReference>
<comment type="similarity">
    <text evidence="4">Belongs to the peptidase M67C family.</text>
</comment>
<dbReference type="GO" id="GO:0005768">
    <property type="term" value="C:endosome"/>
    <property type="evidence" value="ECO:0007669"/>
    <property type="project" value="TreeGrafter"/>
</dbReference>
<evidence type="ECO:0000256" key="10">
    <source>
        <dbReference type="ARBA" id="ARBA00022833"/>
    </source>
</evidence>
<keyword evidence="17" id="KW-1185">Reference proteome</keyword>
<evidence type="ECO:0000256" key="14">
    <source>
        <dbReference type="SAM" id="MobiDB-lite"/>
    </source>
</evidence>
<keyword evidence="6" id="KW-0645">Protease</keyword>
<dbReference type="GO" id="GO:0046872">
    <property type="term" value="F:metal ion binding"/>
    <property type="evidence" value="ECO:0007669"/>
    <property type="project" value="UniProtKB-KW"/>
</dbReference>
<dbReference type="CDD" id="cd08066">
    <property type="entry name" value="MPN_AMSH_like"/>
    <property type="match status" value="1"/>
</dbReference>
<dbReference type="AlphaFoldDB" id="A0AAV6WVB9"/>
<proteinExistence type="inferred from homology"/>
<evidence type="ECO:0000259" key="15">
    <source>
        <dbReference type="PROSITE" id="PS50249"/>
    </source>
</evidence>
<keyword evidence="7" id="KW-0479">Metal-binding</keyword>
<dbReference type="Gene3D" id="1.20.58.80">
    <property type="entry name" value="Phosphotransferase system, lactose/cellobiose-type IIA subunit"/>
    <property type="match status" value="1"/>
</dbReference>
<keyword evidence="13" id="KW-0175">Coiled coil</keyword>
<comment type="subcellular location">
    <subcellularLocation>
        <location evidence="3">Cytoplasm</location>
    </subcellularLocation>
    <subcellularLocation>
        <location evidence="2">Membrane</location>
        <topology evidence="2">Peripheral membrane protein</topology>
    </subcellularLocation>
</comment>
<dbReference type="InterPro" id="IPR000555">
    <property type="entry name" value="JAMM/MPN+_dom"/>
</dbReference>
<dbReference type="PANTHER" id="PTHR12947">
    <property type="entry name" value="AMSH-LIKE PROTEASE"/>
    <property type="match status" value="1"/>
</dbReference>
<evidence type="ECO:0000313" key="17">
    <source>
        <dbReference type="Proteomes" id="UP000826271"/>
    </source>
</evidence>
<dbReference type="GO" id="GO:0061578">
    <property type="term" value="F:K63-linked deubiquitinase activity"/>
    <property type="evidence" value="ECO:0007669"/>
    <property type="project" value="InterPro"/>
</dbReference>
<dbReference type="Proteomes" id="UP000826271">
    <property type="component" value="Unassembled WGS sequence"/>
</dbReference>
<comment type="caution">
    <text evidence="16">The sequence shown here is derived from an EMBL/GenBank/DDBJ whole genome shotgun (WGS) entry which is preliminary data.</text>
</comment>
<evidence type="ECO:0000256" key="5">
    <source>
        <dbReference type="ARBA" id="ARBA00022490"/>
    </source>
</evidence>
<dbReference type="PROSITE" id="PS50249">
    <property type="entry name" value="MPN"/>
    <property type="match status" value="1"/>
</dbReference>
<evidence type="ECO:0000256" key="7">
    <source>
        <dbReference type="ARBA" id="ARBA00022723"/>
    </source>
</evidence>
<keyword evidence="11" id="KW-0482">Metalloprotease</keyword>
<feature type="region of interest" description="Disordered" evidence="14">
    <location>
        <begin position="355"/>
        <end position="382"/>
    </location>
</feature>
<dbReference type="FunFam" id="3.40.140.10:FF:000024">
    <property type="entry name" value="AMSH-like ubiquitin thioesterase 3"/>
    <property type="match status" value="1"/>
</dbReference>
<gene>
    <name evidence="16" type="ORF">BUALT_Bualt12G0115700</name>
</gene>
<evidence type="ECO:0000256" key="8">
    <source>
        <dbReference type="ARBA" id="ARBA00022786"/>
    </source>
</evidence>
<evidence type="ECO:0000256" key="2">
    <source>
        <dbReference type="ARBA" id="ARBA00004170"/>
    </source>
</evidence>
<dbReference type="EMBL" id="WHWC01000012">
    <property type="protein sequence ID" value="KAG8372905.1"/>
    <property type="molecule type" value="Genomic_DNA"/>
</dbReference>
<evidence type="ECO:0000256" key="12">
    <source>
        <dbReference type="ARBA" id="ARBA00023136"/>
    </source>
</evidence>
<dbReference type="InterPro" id="IPR037518">
    <property type="entry name" value="MPN"/>
</dbReference>
<protein>
    <recommendedName>
        <fullName evidence="15">MPN domain-containing protein</fullName>
    </recommendedName>
</protein>
<dbReference type="FunFam" id="1.20.58.80:FF:000020">
    <property type="entry name" value="AMSH-like ubiquitin thioesterase 3"/>
    <property type="match status" value="1"/>
</dbReference>
<keyword evidence="12" id="KW-0472">Membrane</keyword>
<evidence type="ECO:0000313" key="16">
    <source>
        <dbReference type="EMBL" id="KAG8372905.1"/>
    </source>
</evidence>
<evidence type="ECO:0000256" key="9">
    <source>
        <dbReference type="ARBA" id="ARBA00022801"/>
    </source>
</evidence>
<reference evidence="16" key="1">
    <citation type="submission" date="2019-10" db="EMBL/GenBank/DDBJ databases">
        <authorList>
            <person name="Zhang R."/>
            <person name="Pan Y."/>
            <person name="Wang J."/>
            <person name="Ma R."/>
            <person name="Yu S."/>
        </authorList>
    </citation>
    <scope>NUCLEOTIDE SEQUENCE</scope>
    <source>
        <strain evidence="16">LA-IB0</strain>
        <tissue evidence="16">Leaf</tissue>
    </source>
</reference>
<dbReference type="InterPro" id="IPR044098">
    <property type="entry name" value="STAMBP/STALP-like_MPN"/>
</dbReference>
<dbReference type="GO" id="GO:0140492">
    <property type="term" value="F:metal-dependent deubiquitinase activity"/>
    <property type="evidence" value="ECO:0007669"/>
    <property type="project" value="InterPro"/>
</dbReference>
<name>A0AAV6WVB9_9LAMI</name>
<evidence type="ECO:0000256" key="13">
    <source>
        <dbReference type="SAM" id="Coils"/>
    </source>
</evidence>
<dbReference type="Gene3D" id="3.40.140.10">
    <property type="entry name" value="Cytidine Deaminase, domain 2"/>
    <property type="match status" value="1"/>
</dbReference>
<dbReference type="SUPFAM" id="SSF140856">
    <property type="entry name" value="USP8 N-terminal domain-like"/>
    <property type="match status" value="1"/>
</dbReference>
<keyword evidence="8" id="KW-0833">Ubl conjugation pathway</keyword>
<dbReference type="Pfam" id="PF08969">
    <property type="entry name" value="USP8_dimer"/>
    <property type="match status" value="1"/>
</dbReference>
<sequence length="558" mass="63022">MNLLILKRPQLFDRSSFASPPLPPRARVAGESIPAGNIQNFLLKMTRPENSSSSFNFNAVARKMEVDNRISIRNYYRIADNLLKQANIYREEKNLIDLYVILLRYSSLVSETIPYHRDYQALCPKERTFFKKKLFAVLDELENLKPQLRRQLDEMDKGKKASQMGLFDGSNQISYASSLSNNASLSYSNKQLFPVMRAPSPSLKQNNEYIRISSPNSSDLQFQKLSLGLPLPKQETLSRHSFLGPNGLCGQWTGPSADIKVSYPTDIAVDFSEISSVNQVEQRQPVVTEDCDLKVEKSTMDSVLSLDDGRWLHPAEESGLPLKSERKNNDFQLGNIRQPMPPPVLAQVQPELLPICPSRASDPRPGSPKLSQDGLPSSNSYQDLHIPVKMMEDFLRLARENTKKNLETCGVLAGSLRNRVFQITTLIIPKQESTSDSCQTLNEEEIFDVQDKRSLFPLGWIHTHPSQTCFMSSVDLHTHYSYQVMLPEAIAIVMAPTDKSSPHGIFHLSDPAGVALIRNCQQRGFHPHEEPENGSPIYEHCSHVYINPKLQFDVVDLL</sequence>
<feature type="coiled-coil region" evidence="13">
    <location>
        <begin position="131"/>
        <end position="158"/>
    </location>
</feature>